<dbReference type="PANTHER" id="PTHR44196:SF1">
    <property type="entry name" value="DEHYDROGENASE_REDUCTASE SDR FAMILY MEMBER 7B"/>
    <property type="match status" value="1"/>
</dbReference>
<keyword evidence="4" id="KW-1185">Reference proteome</keyword>
<dbReference type="Gene3D" id="3.40.50.720">
    <property type="entry name" value="NAD(P)-binding Rossmann-like Domain"/>
    <property type="match status" value="1"/>
</dbReference>
<dbReference type="Proteomes" id="UP001500483">
    <property type="component" value="Unassembled WGS sequence"/>
</dbReference>
<accession>A0ABP6RWX9</accession>
<dbReference type="RefSeq" id="WP_224959347.1">
    <property type="nucleotide sequence ID" value="NZ_BAAAYK010000038.1"/>
</dbReference>
<comment type="caution">
    <text evidence="3">The sequence shown here is derived from an EMBL/GenBank/DDBJ whole genome shotgun (WGS) entry which is preliminary data.</text>
</comment>
<dbReference type="PANTHER" id="PTHR44196">
    <property type="entry name" value="DEHYDROGENASE/REDUCTASE SDR FAMILY MEMBER 7B"/>
    <property type="match status" value="1"/>
</dbReference>
<proteinExistence type="inferred from homology"/>
<dbReference type="SUPFAM" id="SSF51735">
    <property type="entry name" value="NAD(P)-binding Rossmann-fold domains"/>
    <property type="match status" value="1"/>
</dbReference>
<protein>
    <submittedName>
        <fullName evidence="3">SDR family oxidoreductase</fullName>
    </submittedName>
</protein>
<reference evidence="4" key="1">
    <citation type="journal article" date="2019" name="Int. J. Syst. Evol. Microbiol.">
        <title>The Global Catalogue of Microorganisms (GCM) 10K type strain sequencing project: providing services to taxonomists for standard genome sequencing and annotation.</title>
        <authorList>
            <consortium name="The Broad Institute Genomics Platform"/>
            <consortium name="The Broad Institute Genome Sequencing Center for Infectious Disease"/>
            <person name="Wu L."/>
            <person name="Ma J."/>
        </authorList>
    </citation>
    <scope>NUCLEOTIDE SEQUENCE [LARGE SCALE GENOMIC DNA]</scope>
    <source>
        <strain evidence="4">JCM 9687</strain>
    </source>
</reference>
<dbReference type="PRINTS" id="PR00081">
    <property type="entry name" value="GDHRDH"/>
</dbReference>
<evidence type="ECO:0000313" key="3">
    <source>
        <dbReference type="EMBL" id="GAA3362342.1"/>
    </source>
</evidence>
<sequence>MKTTGRTALIVGGTSGIGLEFAHQLTALGNSVVITGRDRERVEELAAEHGFAGEVVDVTDAASITALRDRVVDRFPDLDTVLISSGIMLPERHLEADALEVAERTISTNLLGTIRVFTAFLPHLRTRPEASIITVTSGLAYVPMPLTPTYSATKAGVHAFTEAVRAQLRGTPVQLIELAPPLTRTTLMGPGTDHAGAMPLGEFVSEAIGLIQADPDIRQVLVDRVKPQRFAAVDGTYDELFENLVARL</sequence>
<dbReference type="InterPro" id="IPR002347">
    <property type="entry name" value="SDR_fam"/>
</dbReference>
<evidence type="ECO:0000313" key="4">
    <source>
        <dbReference type="Proteomes" id="UP001500483"/>
    </source>
</evidence>
<dbReference type="InterPro" id="IPR020904">
    <property type="entry name" value="Sc_DH/Rdtase_CS"/>
</dbReference>
<organism evidence="3 4">
    <name type="scientific">Saccharopolyspora gregorii</name>
    <dbReference type="NCBI Taxonomy" id="33914"/>
    <lineage>
        <taxon>Bacteria</taxon>
        <taxon>Bacillati</taxon>
        <taxon>Actinomycetota</taxon>
        <taxon>Actinomycetes</taxon>
        <taxon>Pseudonocardiales</taxon>
        <taxon>Pseudonocardiaceae</taxon>
        <taxon>Saccharopolyspora</taxon>
    </lineage>
</organism>
<name>A0ABP6RWX9_9PSEU</name>
<dbReference type="InterPro" id="IPR036291">
    <property type="entry name" value="NAD(P)-bd_dom_sf"/>
</dbReference>
<gene>
    <name evidence="3" type="ORF">GCM10020366_49890</name>
</gene>
<dbReference type="EMBL" id="BAAAYK010000038">
    <property type="protein sequence ID" value="GAA3362342.1"/>
    <property type="molecule type" value="Genomic_DNA"/>
</dbReference>
<evidence type="ECO:0000256" key="2">
    <source>
        <dbReference type="ARBA" id="ARBA00023002"/>
    </source>
</evidence>
<evidence type="ECO:0000256" key="1">
    <source>
        <dbReference type="ARBA" id="ARBA00006484"/>
    </source>
</evidence>
<comment type="similarity">
    <text evidence="1">Belongs to the short-chain dehydrogenases/reductases (SDR) family.</text>
</comment>
<dbReference type="PROSITE" id="PS00061">
    <property type="entry name" value="ADH_SHORT"/>
    <property type="match status" value="1"/>
</dbReference>
<keyword evidence="2" id="KW-0560">Oxidoreductase</keyword>
<dbReference type="Pfam" id="PF00106">
    <property type="entry name" value="adh_short"/>
    <property type="match status" value="1"/>
</dbReference>